<evidence type="ECO:0000313" key="3">
    <source>
        <dbReference type="Proteomes" id="UP001055108"/>
    </source>
</evidence>
<gene>
    <name evidence="2" type="ORF">NBEOAGPD_0309</name>
</gene>
<dbReference type="RefSeq" id="WP_238300736.1">
    <property type="nucleotide sequence ID" value="NZ_BPQM01000006.1"/>
</dbReference>
<sequence length="48" mass="5295">MITVTIPLTTISPAPSFAAVVLTCLVLHAACRVAALRPQLRRVRVRRR</sequence>
<keyword evidence="1" id="KW-0472">Membrane</keyword>
<reference evidence="2" key="2">
    <citation type="submission" date="2021-08" db="EMBL/GenBank/DDBJ databases">
        <authorList>
            <person name="Tani A."/>
            <person name="Ola A."/>
            <person name="Ogura Y."/>
            <person name="Katsura K."/>
            <person name="Hayashi T."/>
        </authorList>
    </citation>
    <scope>NUCLEOTIDE SEQUENCE</scope>
    <source>
        <strain evidence="2">NBRC 103626</strain>
    </source>
</reference>
<dbReference type="AlphaFoldDB" id="A0AA37HLP3"/>
<keyword evidence="1" id="KW-0812">Transmembrane</keyword>
<organism evidence="2 3">
    <name type="scientific">Methylobacterium gregans</name>
    <dbReference type="NCBI Taxonomy" id="374424"/>
    <lineage>
        <taxon>Bacteria</taxon>
        <taxon>Pseudomonadati</taxon>
        <taxon>Pseudomonadota</taxon>
        <taxon>Alphaproteobacteria</taxon>
        <taxon>Hyphomicrobiales</taxon>
        <taxon>Methylobacteriaceae</taxon>
        <taxon>Methylobacterium</taxon>
    </lineage>
</organism>
<feature type="transmembrane region" description="Helical" evidence="1">
    <location>
        <begin position="17"/>
        <end position="36"/>
    </location>
</feature>
<dbReference type="EMBL" id="BPQM01000006">
    <property type="protein sequence ID" value="GJD77107.1"/>
    <property type="molecule type" value="Genomic_DNA"/>
</dbReference>
<evidence type="ECO:0000313" key="2">
    <source>
        <dbReference type="EMBL" id="GJD77107.1"/>
    </source>
</evidence>
<dbReference type="Proteomes" id="UP001055108">
    <property type="component" value="Unassembled WGS sequence"/>
</dbReference>
<accession>A0AA37HLP3</accession>
<evidence type="ECO:0000256" key="1">
    <source>
        <dbReference type="SAM" id="Phobius"/>
    </source>
</evidence>
<protein>
    <submittedName>
        <fullName evidence="2">Uncharacterized protein</fullName>
    </submittedName>
</protein>
<keyword evidence="1" id="KW-1133">Transmembrane helix</keyword>
<name>A0AA37HLP3_9HYPH</name>
<proteinExistence type="predicted"/>
<keyword evidence="3" id="KW-1185">Reference proteome</keyword>
<reference evidence="2" key="1">
    <citation type="journal article" date="2016" name="Front. Microbiol.">
        <title>Genome Sequence of the Piezophilic, Mesophilic Sulfate-Reducing Bacterium Desulfovibrio indicus J2T.</title>
        <authorList>
            <person name="Cao J."/>
            <person name="Maignien L."/>
            <person name="Shao Z."/>
            <person name="Alain K."/>
            <person name="Jebbar M."/>
        </authorList>
    </citation>
    <scope>NUCLEOTIDE SEQUENCE</scope>
    <source>
        <strain evidence="2">NBRC 103626</strain>
    </source>
</reference>
<comment type="caution">
    <text evidence="2">The sequence shown here is derived from an EMBL/GenBank/DDBJ whole genome shotgun (WGS) entry which is preliminary data.</text>
</comment>